<dbReference type="RefSeq" id="WP_231815570.1">
    <property type="nucleotide sequence ID" value="NZ_JAJOZR010000009.1"/>
</dbReference>
<organism evidence="1 2">
    <name type="scientific">Rhizobium quercicola</name>
    <dbReference type="NCBI Taxonomy" id="2901226"/>
    <lineage>
        <taxon>Bacteria</taxon>
        <taxon>Pseudomonadati</taxon>
        <taxon>Pseudomonadota</taxon>
        <taxon>Alphaproteobacteria</taxon>
        <taxon>Hyphomicrobiales</taxon>
        <taxon>Rhizobiaceae</taxon>
        <taxon>Rhizobium/Agrobacterium group</taxon>
        <taxon>Rhizobium</taxon>
    </lineage>
</organism>
<sequence length="91" mass="10045">MGSMTVNLPDDIVALVAAKVASGEYLNESDVVRDGLLTLVAQDDALDRWLRDDVVPSYKEVKANPEKSVSLEEAFDGFRRHVRETAARLKA</sequence>
<reference evidence="1" key="1">
    <citation type="submission" date="2021-12" db="EMBL/GenBank/DDBJ databases">
        <authorList>
            <person name="Li Y."/>
        </authorList>
    </citation>
    <scope>NUCLEOTIDE SEQUENCE</scope>
    <source>
        <strain evidence="1">DKSPLA3</strain>
    </source>
</reference>
<accession>A0A9X1NSK5</accession>
<gene>
    <name evidence="1" type="ORF">LRX75_14965</name>
</gene>
<dbReference type="SUPFAM" id="SSF47598">
    <property type="entry name" value="Ribbon-helix-helix"/>
    <property type="match status" value="1"/>
</dbReference>
<evidence type="ECO:0000313" key="1">
    <source>
        <dbReference type="EMBL" id="MCD7110340.1"/>
    </source>
</evidence>
<evidence type="ECO:0000313" key="2">
    <source>
        <dbReference type="Proteomes" id="UP001139089"/>
    </source>
</evidence>
<protein>
    <submittedName>
        <fullName evidence="1">Type II toxin-antitoxin system ParD family antitoxin</fullName>
    </submittedName>
</protein>
<dbReference type="Gene3D" id="6.10.10.120">
    <property type="entry name" value="Antitoxin ParD1-like"/>
    <property type="match status" value="1"/>
</dbReference>
<name>A0A9X1NSK5_9HYPH</name>
<dbReference type="EMBL" id="JAJOZR010000009">
    <property type="protein sequence ID" value="MCD7110340.1"/>
    <property type="molecule type" value="Genomic_DNA"/>
</dbReference>
<dbReference type="InterPro" id="IPR010985">
    <property type="entry name" value="Ribbon_hlx_hlx"/>
</dbReference>
<dbReference type="AlphaFoldDB" id="A0A9X1NSK5"/>
<proteinExistence type="predicted"/>
<keyword evidence="2" id="KW-1185">Reference proteome</keyword>
<dbReference type="InterPro" id="IPR038296">
    <property type="entry name" value="ParD_sf"/>
</dbReference>
<dbReference type="GO" id="GO:0006355">
    <property type="term" value="P:regulation of DNA-templated transcription"/>
    <property type="evidence" value="ECO:0007669"/>
    <property type="project" value="InterPro"/>
</dbReference>
<dbReference type="Proteomes" id="UP001139089">
    <property type="component" value="Unassembled WGS sequence"/>
</dbReference>
<comment type="caution">
    <text evidence="1">The sequence shown here is derived from an EMBL/GenBank/DDBJ whole genome shotgun (WGS) entry which is preliminary data.</text>
</comment>